<protein>
    <submittedName>
        <fullName evidence="2">Uncharacterized protein</fullName>
    </submittedName>
</protein>
<feature type="region of interest" description="Disordered" evidence="1">
    <location>
        <begin position="57"/>
        <end position="79"/>
    </location>
</feature>
<sequence length="158" mass="17864">MPPPPSPLPLPRFWASKISSDSVTNRELAKFWRQKHAEAAARKRALNLSEQDYKSFEESLSDEEYNTKQNITAPTNNSKVYGKNNEIHVGIKDCTHGLSLSTQESRHPLQVEAQWNDAHGRQMTTANSLKALGNDCFCTLSKTSLMLLLREGQKTHRN</sequence>
<dbReference type="Proteomes" id="UP001396334">
    <property type="component" value="Unassembled WGS sequence"/>
</dbReference>
<comment type="caution">
    <text evidence="2">The sequence shown here is derived from an EMBL/GenBank/DDBJ whole genome shotgun (WGS) entry which is preliminary data.</text>
</comment>
<proteinExistence type="predicted"/>
<dbReference type="EMBL" id="JBBPBN010000023">
    <property type="protein sequence ID" value="KAK9010983.1"/>
    <property type="molecule type" value="Genomic_DNA"/>
</dbReference>
<organism evidence="2 3">
    <name type="scientific">Hibiscus sabdariffa</name>
    <name type="common">roselle</name>
    <dbReference type="NCBI Taxonomy" id="183260"/>
    <lineage>
        <taxon>Eukaryota</taxon>
        <taxon>Viridiplantae</taxon>
        <taxon>Streptophyta</taxon>
        <taxon>Embryophyta</taxon>
        <taxon>Tracheophyta</taxon>
        <taxon>Spermatophyta</taxon>
        <taxon>Magnoliopsida</taxon>
        <taxon>eudicotyledons</taxon>
        <taxon>Gunneridae</taxon>
        <taxon>Pentapetalae</taxon>
        <taxon>rosids</taxon>
        <taxon>malvids</taxon>
        <taxon>Malvales</taxon>
        <taxon>Malvaceae</taxon>
        <taxon>Malvoideae</taxon>
        <taxon>Hibiscus</taxon>
    </lineage>
</organism>
<name>A0ABR2RDF1_9ROSI</name>
<evidence type="ECO:0000256" key="1">
    <source>
        <dbReference type="SAM" id="MobiDB-lite"/>
    </source>
</evidence>
<evidence type="ECO:0000313" key="3">
    <source>
        <dbReference type="Proteomes" id="UP001396334"/>
    </source>
</evidence>
<keyword evidence="3" id="KW-1185">Reference proteome</keyword>
<reference evidence="2 3" key="1">
    <citation type="journal article" date="2024" name="G3 (Bethesda)">
        <title>Genome assembly of Hibiscus sabdariffa L. provides insights into metabolisms of medicinal natural products.</title>
        <authorList>
            <person name="Kim T."/>
        </authorList>
    </citation>
    <scope>NUCLEOTIDE SEQUENCE [LARGE SCALE GENOMIC DNA]</scope>
    <source>
        <strain evidence="2">TK-2024</strain>
        <tissue evidence="2">Old leaves</tissue>
    </source>
</reference>
<accession>A0ABR2RDF1</accession>
<evidence type="ECO:0000313" key="2">
    <source>
        <dbReference type="EMBL" id="KAK9010983.1"/>
    </source>
</evidence>
<gene>
    <name evidence="2" type="ORF">V6N11_043844</name>
</gene>
<feature type="compositionally biased region" description="Polar residues" evidence="1">
    <location>
        <begin position="67"/>
        <end position="79"/>
    </location>
</feature>